<accession>B8J6Q1</accession>
<gene>
    <name evidence="1" type="ordered locus">A2cp1_3697</name>
</gene>
<organism evidence="1 2">
    <name type="scientific">Anaeromyxobacter dehalogenans (strain ATCC BAA-258 / DSM 21875 / 2CP-1)</name>
    <dbReference type="NCBI Taxonomy" id="455488"/>
    <lineage>
        <taxon>Bacteria</taxon>
        <taxon>Pseudomonadati</taxon>
        <taxon>Myxococcota</taxon>
        <taxon>Myxococcia</taxon>
        <taxon>Myxococcales</taxon>
        <taxon>Cystobacterineae</taxon>
        <taxon>Anaeromyxobacteraceae</taxon>
        <taxon>Anaeromyxobacter</taxon>
    </lineage>
</organism>
<dbReference type="AlphaFoldDB" id="B8J6Q1"/>
<keyword evidence="2" id="KW-1185">Reference proteome</keyword>
<proteinExistence type="predicted"/>
<sequence>MPSVQTQAVQQENLASVFEERAENLSKNELMSWTAEGARDRHIIAKLKMPGAKLLSGPRGSGKSTLLKKAYYDLLGGDDALPVYVNYSRSLALEPLFHRRSDAPQLFRQWVALKIVDGTASALREAEREEPPDVAALAREAKGFIQALETGSPPKELPKPIAPSALLALLERWTAACGMRRCVLLLDDAAHAFSPEQQRDFFEIFREMRSRVVSAKAAVYPGITSYSPYFQVGHEAELVEAWYQPEDAGYLEMMRDMYERRVPGELRNRLAGKSELIDYLALACFGLPRGFLLMLSQILGVEEDASVKPTRQSADKAIAAHAAIVRGIFEALKAKLPRYKNLLDVGEELQTAFVKALRQYNKNKSNTRKATVIALQEPIDSELSTILAMLEYAGIVRKIEPVSRGVKGRFQRYVLHYAMVLSENALSLGRAPATLAAITALRQRSAHAFVRARGASLLGEDYQRRCVLNLAPCPSCGASRVSPDASFCVKCGKELVESSVYEDLLRAPISALPLTKKKKDGLLSNTNIRTVQDVLLDEDTQKLRSVPYIGRVWAARIRNAALEFVSV</sequence>
<protein>
    <recommendedName>
        <fullName evidence="3">Zinc ribbon domain-containing protein</fullName>
    </recommendedName>
</protein>
<dbReference type="InterPro" id="IPR027417">
    <property type="entry name" value="P-loop_NTPase"/>
</dbReference>
<dbReference type="HOGENOM" id="CLU_034920_0_0_7"/>
<dbReference type="EMBL" id="CP001359">
    <property type="protein sequence ID" value="ACL67023.1"/>
    <property type="molecule type" value="Genomic_DNA"/>
</dbReference>
<evidence type="ECO:0000313" key="2">
    <source>
        <dbReference type="Proteomes" id="UP000007089"/>
    </source>
</evidence>
<reference evidence="1" key="1">
    <citation type="submission" date="2009-01" db="EMBL/GenBank/DDBJ databases">
        <title>Complete sequence of Anaeromyxobacter dehalogenans 2CP-1.</title>
        <authorList>
            <consortium name="US DOE Joint Genome Institute"/>
            <person name="Lucas S."/>
            <person name="Copeland A."/>
            <person name="Lapidus A."/>
            <person name="Glavina del Rio T."/>
            <person name="Dalin E."/>
            <person name="Tice H."/>
            <person name="Bruce D."/>
            <person name="Goodwin L."/>
            <person name="Pitluck S."/>
            <person name="Saunders E."/>
            <person name="Brettin T."/>
            <person name="Detter J.C."/>
            <person name="Han C."/>
            <person name="Larimer F."/>
            <person name="Land M."/>
            <person name="Hauser L."/>
            <person name="Kyrpides N."/>
            <person name="Ovchinnikova G."/>
            <person name="Beliaev A.S."/>
            <person name="Richardson P."/>
        </authorList>
    </citation>
    <scope>NUCLEOTIDE SEQUENCE</scope>
    <source>
        <strain evidence="1">2CP-1</strain>
    </source>
</reference>
<evidence type="ECO:0008006" key="3">
    <source>
        <dbReference type="Google" id="ProtNLM"/>
    </source>
</evidence>
<dbReference type="RefSeq" id="WP_015934793.1">
    <property type="nucleotide sequence ID" value="NC_011891.1"/>
</dbReference>
<dbReference type="SUPFAM" id="SSF52540">
    <property type="entry name" value="P-loop containing nucleoside triphosphate hydrolases"/>
    <property type="match status" value="1"/>
</dbReference>
<dbReference type="Proteomes" id="UP000007089">
    <property type="component" value="Chromosome"/>
</dbReference>
<name>B8J6Q1_ANAD2</name>
<dbReference type="Gene3D" id="3.40.50.300">
    <property type="entry name" value="P-loop containing nucleotide triphosphate hydrolases"/>
    <property type="match status" value="1"/>
</dbReference>
<dbReference type="KEGG" id="acp:A2cp1_3697"/>
<evidence type="ECO:0000313" key="1">
    <source>
        <dbReference type="EMBL" id="ACL67023.1"/>
    </source>
</evidence>